<sequence>MTTHTMAAHGCIGDIHFLEFQSFKRDVRLTSMVSAALPIPSCNKDQPISRLSSSLFLFLSIHFVDEDQNAAALISPLQETTTTTFIHPPVQHSVHPLQRPKLEDCQCSDLQLTMTHSNLHLRLSNTPSISFSLFFLDFSGTGIGYKLLKPFRDLALSAMESSKQESNLAHIMDSNRGLRRHR</sequence>
<proteinExistence type="predicted"/>
<name>A0A822XV15_NELNU</name>
<dbReference type="AlphaFoldDB" id="A0A822XV15"/>
<protein>
    <submittedName>
        <fullName evidence="1">Uncharacterized protein</fullName>
    </submittedName>
</protein>
<reference evidence="1 2" key="1">
    <citation type="journal article" date="2020" name="Mol. Biol. Evol.">
        <title>Distinct Expression and Methylation Patterns for Genes with Different Fates following a Single Whole-Genome Duplication in Flowering Plants.</title>
        <authorList>
            <person name="Shi T."/>
            <person name="Rahmani R.S."/>
            <person name="Gugger P.F."/>
            <person name="Wang M."/>
            <person name="Li H."/>
            <person name="Zhang Y."/>
            <person name="Li Z."/>
            <person name="Wang Q."/>
            <person name="Van de Peer Y."/>
            <person name="Marchal K."/>
            <person name="Chen J."/>
        </authorList>
    </citation>
    <scope>NUCLEOTIDE SEQUENCE [LARGE SCALE GENOMIC DNA]</scope>
    <source>
        <tissue evidence="1">Leaf</tissue>
    </source>
</reference>
<accession>A0A822XV15</accession>
<dbReference type="Proteomes" id="UP000607653">
    <property type="component" value="Unassembled WGS sequence"/>
</dbReference>
<keyword evidence="2" id="KW-1185">Reference proteome</keyword>
<evidence type="ECO:0000313" key="1">
    <source>
        <dbReference type="EMBL" id="DAD22929.1"/>
    </source>
</evidence>
<dbReference type="EMBL" id="DUZY01000001">
    <property type="protein sequence ID" value="DAD22929.1"/>
    <property type="molecule type" value="Genomic_DNA"/>
</dbReference>
<organism evidence="1 2">
    <name type="scientific">Nelumbo nucifera</name>
    <name type="common">Sacred lotus</name>
    <dbReference type="NCBI Taxonomy" id="4432"/>
    <lineage>
        <taxon>Eukaryota</taxon>
        <taxon>Viridiplantae</taxon>
        <taxon>Streptophyta</taxon>
        <taxon>Embryophyta</taxon>
        <taxon>Tracheophyta</taxon>
        <taxon>Spermatophyta</taxon>
        <taxon>Magnoliopsida</taxon>
        <taxon>Proteales</taxon>
        <taxon>Nelumbonaceae</taxon>
        <taxon>Nelumbo</taxon>
    </lineage>
</organism>
<evidence type="ECO:0000313" key="2">
    <source>
        <dbReference type="Proteomes" id="UP000607653"/>
    </source>
</evidence>
<comment type="caution">
    <text evidence="1">The sequence shown here is derived from an EMBL/GenBank/DDBJ whole genome shotgun (WGS) entry which is preliminary data.</text>
</comment>
<gene>
    <name evidence="1" type="ORF">HUJ06_024392</name>
</gene>